<dbReference type="EMBL" id="CP014503">
    <property type="protein sequence ID" value="ANB15170.1"/>
    <property type="molecule type" value="Genomic_DNA"/>
</dbReference>
<dbReference type="GO" id="GO:0000182">
    <property type="term" value="F:rDNA binding"/>
    <property type="evidence" value="ECO:0007669"/>
    <property type="project" value="TreeGrafter"/>
</dbReference>
<dbReference type="Pfam" id="PF04931">
    <property type="entry name" value="DNA_pol_phi"/>
    <property type="match status" value="1"/>
</dbReference>
<comment type="similarity">
    <text evidence="2">Belongs to the MYBBP1A family.</text>
</comment>
<dbReference type="KEGG" id="slb:AWJ20_2794"/>
<dbReference type="SUPFAM" id="SSF48371">
    <property type="entry name" value="ARM repeat"/>
    <property type="match status" value="1"/>
</dbReference>
<dbReference type="GeneID" id="30034744"/>
<comment type="subcellular location">
    <subcellularLocation>
        <location evidence="1">Nucleus</location>
    </subcellularLocation>
</comment>
<keyword evidence="6" id="KW-1185">Reference proteome</keyword>
<evidence type="ECO:0000256" key="3">
    <source>
        <dbReference type="ARBA" id="ARBA00023242"/>
    </source>
</evidence>
<evidence type="ECO:0000256" key="2">
    <source>
        <dbReference type="ARBA" id="ARBA00006809"/>
    </source>
</evidence>
<dbReference type="OrthoDB" id="342531at2759"/>
<dbReference type="RefSeq" id="XP_018737647.1">
    <property type="nucleotide sequence ID" value="XM_018879762.1"/>
</dbReference>
<feature type="compositionally biased region" description="Acidic residues" evidence="4">
    <location>
        <begin position="740"/>
        <end position="790"/>
    </location>
</feature>
<gene>
    <name evidence="5" type="primary">POL5</name>
    <name evidence="5" type="ORF">AWJ20_2794</name>
</gene>
<feature type="compositionally biased region" description="Acidic residues" evidence="4">
    <location>
        <begin position="810"/>
        <end position="828"/>
    </location>
</feature>
<evidence type="ECO:0000313" key="6">
    <source>
        <dbReference type="Proteomes" id="UP000189580"/>
    </source>
</evidence>
<organism evidence="5 6">
    <name type="scientific">Sugiyamaella lignohabitans</name>
    <dbReference type="NCBI Taxonomy" id="796027"/>
    <lineage>
        <taxon>Eukaryota</taxon>
        <taxon>Fungi</taxon>
        <taxon>Dikarya</taxon>
        <taxon>Ascomycota</taxon>
        <taxon>Saccharomycotina</taxon>
        <taxon>Dipodascomycetes</taxon>
        <taxon>Dipodascales</taxon>
        <taxon>Trichomonascaceae</taxon>
        <taxon>Sugiyamaella</taxon>
    </lineage>
</organism>
<sequence length="1027" mass="115879">MTAEKPVTHKKERTKKPSPENQQKRKINDETDSPKSKAVGGHKKLKQAATDKKLLDYYWALASDDPKERLEAAIGLLKGLNESDSEADWKYAFDRLLKGLSSSRGSARLGFSMALSEVLNCRQDFIDVWLYLDSVAEYFNIPSNANGHEERGLNFGTLFALRTLAQSPLLFKSSTTIREFERFIDLSLELAQRKIWLRESVFFALCDLIKKLTHDKFENLGYSIKNAIELTLKKVQDAGVTLTSEGVALYLSLDEGQRNEFSITGGWKNNDPLLTSNLVSLAKALKEVPVNNEQNEDASDRAKLKGNWKPTLHFVWELLIQELNGIKKNNEATKSKDKKSNKIKKDNVIPQRVGIDEFWKVVVDESLFANSASSERKYWGFEVFILFLQLAAPQNVKDLFSPNFVRCLTNQLSQQDRLLNKEAKKVVSSLQDAVAKRPEITIDIVECLLEKIPNFDVITKTKTLSNLILAVPSDQISRLVDVFVSIFEDPKKSEEKATELRRQWALDNLLSLVKTRRSEPGSSVWIEQIINVLVKFGFFKGLGPAVSPTTVENCHTRLNSVLSLTVGSNRDDNRSWAFYVLNSILSLEEAKNELVHDFEGDLLKAKNKSIKTLEKIRKKRSSSTHADTSQLEAFELLFSLVLIQVYSTDSEAATVLDELQMCYNNIIGKSCHQEDDGEEVDATQVLSEILLSFLSRRSALLRRLSETVWSTFTSQITKESLQLLYDVLESSESAQGQGELFDEDDDNMEIDEEDEDDEENEADDEEDDENDDDDDDEISDEEEEDDDDDAVKEADRQAHEALAKALGINEEGEASQSIDEDDDDDESMDDEQMMALDEQLAGIFRERQKVLNAHKTPTQKKQASLEAKQNMVQFKSRVLDLLEIYIKAQSSSPLLLTTIPSLLTVIRITRDVSLGDKAHQLLKNKLCKVKTLPKLADGDVENALEILSSVHAQARRSTNKAHSLACNQASVFLSKTLLNHDKDLAEKISSVYASSLTDWIKVSHSKISPALFFDFVNYIASTKNNKK</sequence>
<dbReference type="PANTHER" id="PTHR13213">
    <property type="entry name" value="MYB-BINDING PROTEIN 1A FAMILY MEMBER"/>
    <property type="match status" value="1"/>
</dbReference>
<reference evidence="5 6" key="1">
    <citation type="submission" date="2016-02" db="EMBL/GenBank/DDBJ databases">
        <title>Complete genome sequence and transcriptome regulation of the pentose utilising yeast Sugiyamaella lignohabitans.</title>
        <authorList>
            <person name="Bellasio M."/>
            <person name="Peymann A."/>
            <person name="Valli M."/>
            <person name="Sipitzky M."/>
            <person name="Graf A."/>
            <person name="Sauer M."/>
            <person name="Marx H."/>
            <person name="Mattanovich D."/>
        </authorList>
    </citation>
    <scope>NUCLEOTIDE SEQUENCE [LARGE SCALE GENOMIC DNA]</scope>
    <source>
        <strain evidence="5 6">CBS 10342</strain>
    </source>
</reference>
<proteinExistence type="inferred from homology"/>
<protein>
    <submittedName>
        <fullName evidence="5">Pol5p</fullName>
    </submittedName>
</protein>
<evidence type="ECO:0000256" key="4">
    <source>
        <dbReference type="SAM" id="MobiDB-lite"/>
    </source>
</evidence>
<feature type="region of interest" description="Disordered" evidence="4">
    <location>
        <begin position="804"/>
        <end position="828"/>
    </location>
</feature>
<keyword evidence="3" id="KW-0539">Nucleus</keyword>
<dbReference type="GO" id="GO:0006355">
    <property type="term" value="P:regulation of DNA-templated transcription"/>
    <property type="evidence" value="ECO:0007669"/>
    <property type="project" value="InterPro"/>
</dbReference>
<dbReference type="GO" id="GO:0005730">
    <property type="term" value="C:nucleolus"/>
    <property type="evidence" value="ECO:0007669"/>
    <property type="project" value="InterPro"/>
</dbReference>
<name>A0A161HH18_9ASCO</name>
<feature type="region of interest" description="Disordered" evidence="4">
    <location>
        <begin position="1"/>
        <end position="45"/>
    </location>
</feature>
<dbReference type="InterPro" id="IPR007015">
    <property type="entry name" value="DNA_pol_V/MYBBP1A"/>
</dbReference>
<feature type="region of interest" description="Disordered" evidence="4">
    <location>
        <begin position="733"/>
        <end position="792"/>
    </location>
</feature>
<evidence type="ECO:0000313" key="5">
    <source>
        <dbReference type="EMBL" id="ANB15170.1"/>
    </source>
</evidence>
<evidence type="ECO:0000256" key="1">
    <source>
        <dbReference type="ARBA" id="ARBA00004123"/>
    </source>
</evidence>
<dbReference type="InterPro" id="IPR016024">
    <property type="entry name" value="ARM-type_fold"/>
</dbReference>
<feature type="compositionally biased region" description="Basic and acidic residues" evidence="4">
    <location>
        <begin position="15"/>
        <end position="35"/>
    </location>
</feature>
<accession>A0A161HH18</accession>
<dbReference type="Proteomes" id="UP000189580">
    <property type="component" value="Chromosome b"/>
</dbReference>
<dbReference type="AlphaFoldDB" id="A0A161HH18"/>
<dbReference type="PANTHER" id="PTHR13213:SF2">
    <property type="entry name" value="MYB-BINDING PROTEIN 1A"/>
    <property type="match status" value="1"/>
</dbReference>